<reference evidence="3 4" key="1">
    <citation type="submission" date="2020-08" db="EMBL/GenBank/DDBJ databases">
        <title>Cohnella phylogeny.</title>
        <authorList>
            <person name="Dunlap C."/>
        </authorList>
    </citation>
    <scope>NUCLEOTIDE SEQUENCE [LARGE SCALE GENOMIC DNA]</scope>
    <source>
        <strain evidence="3 4">DSM 25241</strain>
    </source>
</reference>
<name>A0A841SQF1_9BACL</name>
<dbReference type="EMBL" id="JACJVQ010000004">
    <property type="protein sequence ID" value="MBB6633422.1"/>
    <property type="molecule type" value="Genomic_DNA"/>
</dbReference>
<dbReference type="InterPro" id="IPR020843">
    <property type="entry name" value="ER"/>
</dbReference>
<dbReference type="PANTHER" id="PTHR44154">
    <property type="entry name" value="QUINONE OXIDOREDUCTASE"/>
    <property type="match status" value="1"/>
</dbReference>
<dbReference type="GO" id="GO:0016491">
    <property type="term" value="F:oxidoreductase activity"/>
    <property type="evidence" value="ECO:0007669"/>
    <property type="project" value="InterPro"/>
</dbReference>
<evidence type="ECO:0000256" key="1">
    <source>
        <dbReference type="ARBA" id="ARBA00022857"/>
    </source>
</evidence>
<evidence type="ECO:0000259" key="2">
    <source>
        <dbReference type="SMART" id="SM00829"/>
    </source>
</evidence>
<gene>
    <name evidence="3" type="ORF">H7B67_04805</name>
</gene>
<proteinExistence type="predicted"/>
<dbReference type="PANTHER" id="PTHR44154:SF1">
    <property type="entry name" value="QUINONE OXIDOREDUCTASE"/>
    <property type="match status" value="1"/>
</dbReference>
<organism evidence="3 4">
    <name type="scientific">Cohnella thailandensis</name>
    <dbReference type="NCBI Taxonomy" id="557557"/>
    <lineage>
        <taxon>Bacteria</taxon>
        <taxon>Bacillati</taxon>
        <taxon>Bacillota</taxon>
        <taxon>Bacilli</taxon>
        <taxon>Bacillales</taxon>
        <taxon>Paenibacillaceae</taxon>
        <taxon>Cohnella</taxon>
    </lineage>
</organism>
<dbReference type="SUPFAM" id="SSF51735">
    <property type="entry name" value="NAD(P)-binding Rossmann-fold domains"/>
    <property type="match status" value="1"/>
</dbReference>
<feature type="domain" description="Enoyl reductase (ER)" evidence="2">
    <location>
        <begin position="10"/>
        <end position="302"/>
    </location>
</feature>
<dbReference type="Pfam" id="PF08240">
    <property type="entry name" value="ADH_N"/>
    <property type="match status" value="1"/>
</dbReference>
<dbReference type="InterPro" id="IPR051603">
    <property type="entry name" value="Zinc-ADH_QOR/CCCR"/>
</dbReference>
<dbReference type="SUPFAM" id="SSF50129">
    <property type="entry name" value="GroES-like"/>
    <property type="match status" value="1"/>
</dbReference>
<dbReference type="Proteomes" id="UP000535838">
    <property type="component" value="Unassembled WGS sequence"/>
</dbReference>
<dbReference type="SMART" id="SM00829">
    <property type="entry name" value="PKS_ER"/>
    <property type="match status" value="1"/>
</dbReference>
<evidence type="ECO:0000313" key="3">
    <source>
        <dbReference type="EMBL" id="MBB6633422.1"/>
    </source>
</evidence>
<dbReference type="Gene3D" id="3.90.180.10">
    <property type="entry name" value="Medium-chain alcohol dehydrogenases, catalytic domain"/>
    <property type="match status" value="1"/>
</dbReference>
<dbReference type="InterPro" id="IPR036291">
    <property type="entry name" value="NAD(P)-bd_dom_sf"/>
</dbReference>
<protein>
    <submittedName>
        <fullName evidence="3">NADP-dependent oxidoreductase</fullName>
    </submittedName>
</protein>
<dbReference type="AlphaFoldDB" id="A0A841SQF1"/>
<dbReference type="Gene3D" id="3.40.50.720">
    <property type="entry name" value="NAD(P)-binding Rossmann-like Domain"/>
    <property type="match status" value="1"/>
</dbReference>
<keyword evidence="4" id="KW-1185">Reference proteome</keyword>
<dbReference type="RefSeq" id="WP_185118661.1">
    <property type="nucleotide sequence ID" value="NZ_JACJVQ010000004.1"/>
</dbReference>
<accession>A0A841SQF1</accession>
<keyword evidence="1" id="KW-0521">NADP</keyword>
<dbReference type="Pfam" id="PF13602">
    <property type="entry name" value="ADH_zinc_N_2"/>
    <property type="match status" value="1"/>
</dbReference>
<evidence type="ECO:0000313" key="4">
    <source>
        <dbReference type="Proteomes" id="UP000535838"/>
    </source>
</evidence>
<dbReference type="InterPro" id="IPR013154">
    <property type="entry name" value="ADH-like_N"/>
</dbReference>
<dbReference type="CDD" id="cd05289">
    <property type="entry name" value="MDR_like_2"/>
    <property type="match status" value="1"/>
</dbReference>
<sequence>MRAAAFTKFGGPEVLRAMELPEPHAGPGQVRVRVMAAGVQHYDCSIRSGWTPSYGVTVSFPQIPGNEFAGIVDEVGEGVTGFPVGSEVLGFSILNSYAEYVVVGADQIAPKPRSMSWEAAGGLTGNGQGAHIAFKAIGVGPGDTVLINGAAGSLGSIAVQLAREWGAGKVIGTGSEYNHDYIRSLGAEPITYEEGLADRLRRLAPDGIDCAFDTAGGEGLEAAVELVADKSRICTFYAYDRIEELGLRIVRGERTAARLAELAELHVQGKLSLHIRQVFPLERAADAHRAIESRHGRGKIVLKVNGYEYIR</sequence>
<comment type="caution">
    <text evidence="3">The sequence shown here is derived from an EMBL/GenBank/DDBJ whole genome shotgun (WGS) entry which is preliminary data.</text>
</comment>
<dbReference type="InterPro" id="IPR011032">
    <property type="entry name" value="GroES-like_sf"/>
</dbReference>